<gene>
    <name evidence="1" type="ORF">METZ01_LOCUS277989</name>
</gene>
<reference evidence="1" key="1">
    <citation type="submission" date="2018-05" db="EMBL/GenBank/DDBJ databases">
        <authorList>
            <person name="Lanie J.A."/>
            <person name="Ng W.-L."/>
            <person name="Kazmierczak K.M."/>
            <person name="Andrzejewski T.M."/>
            <person name="Davidsen T.M."/>
            <person name="Wayne K.J."/>
            <person name="Tettelin H."/>
            <person name="Glass J.I."/>
            <person name="Rusch D."/>
            <person name="Podicherti R."/>
            <person name="Tsui H.-C.T."/>
            <person name="Winkler M.E."/>
        </authorList>
    </citation>
    <scope>NUCLEOTIDE SEQUENCE</scope>
</reference>
<evidence type="ECO:0000313" key="1">
    <source>
        <dbReference type="EMBL" id="SVC25135.1"/>
    </source>
</evidence>
<organism evidence="1">
    <name type="scientific">marine metagenome</name>
    <dbReference type="NCBI Taxonomy" id="408172"/>
    <lineage>
        <taxon>unclassified sequences</taxon>
        <taxon>metagenomes</taxon>
        <taxon>ecological metagenomes</taxon>
    </lineage>
</organism>
<dbReference type="AlphaFoldDB" id="A0A382KNI1"/>
<proteinExistence type="predicted"/>
<name>A0A382KNI1_9ZZZZ</name>
<feature type="non-terminal residue" evidence="1">
    <location>
        <position position="26"/>
    </location>
</feature>
<protein>
    <submittedName>
        <fullName evidence="1">Uncharacterized protein</fullName>
    </submittedName>
</protein>
<accession>A0A382KNI1</accession>
<sequence>MDEALAYMVVFFESIRPATPDNWSIF</sequence>
<dbReference type="EMBL" id="UINC01081361">
    <property type="protein sequence ID" value="SVC25135.1"/>
    <property type="molecule type" value="Genomic_DNA"/>
</dbReference>